<dbReference type="Proteomes" id="UP000018050">
    <property type="component" value="Unassembled WGS sequence"/>
</dbReference>
<evidence type="ECO:0000259" key="2">
    <source>
        <dbReference type="PROSITE" id="PS50191"/>
    </source>
</evidence>
<dbReference type="OrthoDB" id="347518at2759"/>
<dbReference type="Gene3D" id="3.40.525.10">
    <property type="entry name" value="CRAL-TRIO lipid binding domain"/>
    <property type="match status" value="1"/>
</dbReference>
<name>U6GNC8_EIMAC</name>
<feature type="compositionally biased region" description="Polar residues" evidence="1">
    <location>
        <begin position="566"/>
        <end position="586"/>
    </location>
</feature>
<dbReference type="VEuPathDB" id="ToxoDB:EAH_00058650"/>
<evidence type="ECO:0000313" key="4">
    <source>
        <dbReference type="Proteomes" id="UP000018050"/>
    </source>
</evidence>
<dbReference type="PANTHER" id="PTHR46818:SF1">
    <property type="entry name" value="CHROMOSOME UNDETERMINED SCAFFOLD_125, WHOLE GENOME SHOTGUN SEQUENCE"/>
    <property type="match status" value="1"/>
</dbReference>
<dbReference type="SUPFAM" id="SSF52087">
    <property type="entry name" value="CRAL/TRIO domain"/>
    <property type="match status" value="1"/>
</dbReference>
<protein>
    <submittedName>
        <fullName evidence="3">Sec14'Sec14, related</fullName>
    </submittedName>
</protein>
<dbReference type="SMART" id="SM00516">
    <property type="entry name" value="SEC14"/>
    <property type="match status" value="1"/>
</dbReference>
<evidence type="ECO:0000313" key="3">
    <source>
        <dbReference type="EMBL" id="CDI81067.1"/>
    </source>
</evidence>
<organism evidence="3 4">
    <name type="scientific">Eimeria acervulina</name>
    <name type="common">Coccidian parasite</name>
    <dbReference type="NCBI Taxonomy" id="5801"/>
    <lineage>
        <taxon>Eukaryota</taxon>
        <taxon>Sar</taxon>
        <taxon>Alveolata</taxon>
        <taxon>Apicomplexa</taxon>
        <taxon>Conoidasida</taxon>
        <taxon>Coccidia</taxon>
        <taxon>Eucoccidiorida</taxon>
        <taxon>Eimeriorina</taxon>
        <taxon>Eimeriidae</taxon>
        <taxon>Eimeria</taxon>
    </lineage>
</organism>
<dbReference type="PANTHER" id="PTHR46818">
    <property type="entry name" value="DOMAIN-CONTAINING PROTEIN, PUTATIVE-RELATED"/>
    <property type="match status" value="1"/>
</dbReference>
<dbReference type="CDD" id="cd00170">
    <property type="entry name" value="SEC14"/>
    <property type="match status" value="1"/>
</dbReference>
<dbReference type="InterPro" id="IPR036865">
    <property type="entry name" value="CRAL-TRIO_dom_sf"/>
</dbReference>
<feature type="non-terminal residue" evidence="3">
    <location>
        <position position="1"/>
    </location>
</feature>
<feature type="compositionally biased region" description="Basic and acidic residues" evidence="1">
    <location>
        <begin position="546"/>
        <end position="564"/>
    </location>
</feature>
<feature type="region of interest" description="Disordered" evidence="1">
    <location>
        <begin position="422"/>
        <end position="448"/>
    </location>
</feature>
<dbReference type="RefSeq" id="XP_013249097.1">
    <property type="nucleotide sequence ID" value="XM_013393643.1"/>
</dbReference>
<proteinExistence type="predicted"/>
<feature type="region of interest" description="Disordered" evidence="1">
    <location>
        <begin position="621"/>
        <end position="644"/>
    </location>
</feature>
<gene>
    <name evidence="3" type="ORF">EAH_00058650</name>
</gene>
<reference evidence="3" key="2">
    <citation type="submission" date="2013-10" db="EMBL/GenBank/DDBJ databases">
        <authorList>
            <person name="Aslett M."/>
        </authorList>
    </citation>
    <scope>NUCLEOTIDE SEQUENCE</scope>
    <source>
        <strain evidence="3">Houghton</strain>
    </source>
</reference>
<feature type="compositionally biased region" description="Polar residues" evidence="1">
    <location>
        <begin position="431"/>
        <end position="443"/>
    </location>
</feature>
<feature type="compositionally biased region" description="Polar residues" evidence="1">
    <location>
        <begin position="621"/>
        <end position="643"/>
    </location>
</feature>
<feature type="region of interest" description="Disordered" evidence="1">
    <location>
        <begin position="1"/>
        <end position="24"/>
    </location>
</feature>
<sequence length="1038" mass="114075">GSPCGEPGRSSCASRSSTEGGGPDEYVKALQEAGKYALWAPLLRDTFLLEEPSLLLGQICFDVTADDQRGSWLLPEELLSHQSEPADEDGNDRQLFTNTPITEDEQQAIDEVLLQLLGLQKQEDAANATQQWPEALLGVLESEVYHELRNMGACYWHGRDRRMRPLLVISLQRLQQLQREAAVEEKVTRLVIFCLEFFLRYLCVAGVVESWCILCDLNGTSISSFPLPLLLRLVQLIQGSYRGRLYRFYILYAPRLFHFIAKPLVSSLPTTTAKKLRVFTNPDDWDQERRTQFAAHQLEKKYGGTAPDISEHWYPFRFFPGPFEPECGAGQNGAPKTVVRWESEQALHVRVHPLVHTGVSLHTSLVWKRGAEEQSPPFRYAAWLRHLPELYLAPSTVGWAKSMLSSRLQGHHDFLVQQTRHQGGLTGFPNAPNSSGEARNGTPQAPKGVTVSFSLRSSSCLSLADETGGSQSVGAGQNLCMMEAGSIPHGVEDADGRCWESPLGQTAIYTSRLQVEDTVKSAQSHLEGKGQAVYEGHSVGSPFFNADRREPPLADLPAREERQCGDSPQQASSAHAPQRAQNKRSPPSSPSCVMHSAAGRDLHAHTYWALDDSCVQLGTHTENQSMPGNNATVTQSHEFSPKNSCWEDRRRVFTAPGDRRDGSTVENIEASFYPSANTRCLRTPGPQELSAGRMACQPATPSPLQHPHSPGSPDGTCRTVSISTSGALERALGSPPSAAWQAAPSCERSPKWSVCACRTSPPFPCDGVKGFSKEKRVPCAFRPSTTQWAAHYPHAVAAANKTANMKASGGGEPSDRGLHHANFPAVVSHLDTRRLRVQGSSQFLLPVAAEPSPSVSIYSGSSRSEACLACEDLSNFQGGMTSPTEEADSQLQGQGVQKPRSLGHTDVLKTSNNWITTMRRQEKPTRKDCTGGTLETNCRRLRKYSVISLSREDAIALDYEGDYAVGCSRRIVMRRPPLAQEAFRNQQASDVIIGESGSTAEAERLFQARAFHSGKALCVQTEVTAKHTPNQRVMQEYL</sequence>
<keyword evidence="4" id="KW-1185">Reference proteome</keyword>
<accession>U6GNC8</accession>
<dbReference type="PROSITE" id="PS50191">
    <property type="entry name" value="CRAL_TRIO"/>
    <property type="match status" value="1"/>
</dbReference>
<feature type="domain" description="CRAL-TRIO" evidence="2">
    <location>
        <begin position="156"/>
        <end position="310"/>
    </location>
</feature>
<dbReference type="GeneID" id="25273935"/>
<feature type="region of interest" description="Disordered" evidence="1">
    <location>
        <begin position="677"/>
        <end position="716"/>
    </location>
</feature>
<dbReference type="AlphaFoldDB" id="U6GNC8"/>
<dbReference type="InterPro" id="IPR001251">
    <property type="entry name" value="CRAL-TRIO_dom"/>
</dbReference>
<feature type="region of interest" description="Disordered" evidence="1">
    <location>
        <begin position="520"/>
        <end position="595"/>
    </location>
</feature>
<evidence type="ECO:0000256" key="1">
    <source>
        <dbReference type="SAM" id="MobiDB-lite"/>
    </source>
</evidence>
<dbReference type="Pfam" id="PF00650">
    <property type="entry name" value="CRAL_TRIO"/>
    <property type="match status" value="1"/>
</dbReference>
<reference evidence="3" key="1">
    <citation type="submission" date="2013-10" db="EMBL/GenBank/DDBJ databases">
        <title>Genomic analysis of the causative agents of coccidiosis in chickens.</title>
        <authorList>
            <person name="Reid A.J."/>
            <person name="Blake D."/>
            <person name="Billington K."/>
            <person name="Browne H."/>
            <person name="Dunn M."/>
            <person name="Hung S."/>
            <person name="Kawahara F."/>
            <person name="Miranda-Saavedra D."/>
            <person name="Mourier T."/>
            <person name="Nagra H."/>
            <person name="Otto T.D."/>
            <person name="Rawlings N."/>
            <person name="Sanchez A."/>
            <person name="Sanders M."/>
            <person name="Subramaniam C."/>
            <person name="Tay Y."/>
            <person name="Dear P."/>
            <person name="Doerig C."/>
            <person name="Gruber A."/>
            <person name="Parkinson J."/>
            <person name="Shirley M."/>
            <person name="Wan K.L."/>
            <person name="Berriman M."/>
            <person name="Tomley F."/>
            <person name="Pain A."/>
        </authorList>
    </citation>
    <scope>NUCLEOTIDE SEQUENCE</scope>
    <source>
        <strain evidence="3">Houghton</strain>
    </source>
</reference>
<dbReference type="EMBL" id="HG671472">
    <property type="protein sequence ID" value="CDI81067.1"/>
    <property type="molecule type" value="Genomic_DNA"/>
</dbReference>